<evidence type="ECO:0000313" key="1">
    <source>
        <dbReference type="EMBL" id="PKD32335.1"/>
    </source>
</evidence>
<proteinExistence type="predicted"/>
<comment type="caution">
    <text evidence="1">The sequence shown here is derived from an EMBL/GenBank/DDBJ whole genome shotgun (WGS) entry which is preliminary data.</text>
</comment>
<sequence>MAVDGILRFDTKIDTDGFRSGTKEISSKMLDLKIHIFNK</sequence>
<reference evidence="1" key="1">
    <citation type="journal article" date="2018" name="Environ. Microbiol.">
        <title>Sporulation capability and amylosome conservation among diverse human colonic and rumen isolates of the keystone starch-degrader Ruminococcus bromii.</title>
        <authorList>
            <person name="Mukhopadhya I."/>
            <person name="Morais S."/>
            <person name="Laverde-Gomez J."/>
            <person name="Sheridan P.O."/>
            <person name="Walker A.W."/>
            <person name="Kelly W."/>
            <person name="Klieve A.V."/>
            <person name="Ouwerkerk D."/>
            <person name="Duncan S.H."/>
            <person name="Louis P."/>
            <person name="Koropatkin N."/>
            <person name="Cockburn D."/>
            <person name="Kibler R."/>
            <person name="Cooper P.J."/>
            <person name="Sandoval C."/>
            <person name="Crost E."/>
            <person name="Juge N."/>
            <person name="Bayer E.A."/>
            <person name="Flint H.J."/>
        </authorList>
    </citation>
    <scope>NUCLEOTIDE SEQUENCE [LARGE SCALE GENOMIC DNA]</scope>
    <source>
        <strain evidence="1">ATCC 27255</strain>
    </source>
</reference>
<keyword evidence="2" id="KW-1185">Reference proteome</keyword>
<dbReference type="AlphaFoldDB" id="A0A2N0UZG8"/>
<accession>A0A2N0UZG8</accession>
<evidence type="ECO:0000313" key="2">
    <source>
        <dbReference type="Proteomes" id="UP000233425"/>
    </source>
</evidence>
<name>A0A2N0UZG8_9FIRM</name>
<protein>
    <submittedName>
        <fullName evidence="1">Uncharacterized protein</fullName>
    </submittedName>
</protein>
<organism evidence="1 2">
    <name type="scientific">Ruminococcus bromii</name>
    <dbReference type="NCBI Taxonomy" id="40518"/>
    <lineage>
        <taxon>Bacteria</taxon>
        <taxon>Bacillati</taxon>
        <taxon>Bacillota</taxon>
        <taxon>Clostridia</taxon>
        <taxon>Eubacteriales</taxon>
        <taxon>Oscillospiraceae</taxon>
        <taxon>Ruminococcus</taxon>
    </lineage>
</organism>
<dbReference type="EMBL" id="NNSR01000028">
    <property type="protein sequence ID" value="PKD32335.1"/>
    <property type="molecule type" value="Genomic_DNA"/>
</dbReference>
<gene>
    <name evidence="1" type="ORF">RBATCC27255_00545</name>
</gene>
<dbReference type="Proteomes" id="UP000233425">
    <property type="component" value="Unassembled WGS sequence"/>
</dbReference>